<gene>
    <name evidence="1" type="ORF">SJAV_09440</name>
</gene>
<name>A0AAT9GQ82_9CREN</name>
<dbReference type="SUPFAM" id="SSF53649">
    <property type="entry name" value="Alkaline phosphatase-like"/>
    <property type="match status" value="1"/>
</dbReference>
<dbReference type="GO" id="GO:0016787">
    <property type="term" value="F:hydrolase activity"/>
    <property type="evidence" value="ECO:0007669"/>
    <property type="project" value="UniProtKB-ARBA"/>
</dbReference>
<evidence type="ECO:0000313" key="1">
    <source>
        <dbReference type="EMBL" id="BFH73000.1"/>
    </source>
</evidence>
<dbReference type="Pfam" id="PF01663">
    <property type="entry name" value="Phosphodiest"/>
    <property type="match status" value="2"/>
</dbReference>
<dbReference type="EMBL" id="AP031322">
    <property type="protein sequence ID" value="BFH73000.1"/>
    <property type="molecule type" value="Genomic_DNA"/>
</dbReference>
<dbReference type="PANTHER" id="PTHR10151">
    <property type="entry name" value="ECTONUCLEOTIDE PYROPHOSPHATASE/PHOSPHODIESTERASE"/>
    <property type="match status" value="1"/>
</dbReference>
<dbReference type="AlphaFoldDB" id="A0AAT9GQ82"/>
<dbReference type="InterPro" id="IPR017850">
    <property type="entry name" value="Alkaline_phosphatase_core_sf"/>
</dbReference>
<organism evidence="1">
    <name type="scientific">Sulfurisphaera javensis</name>
    <dbReference type="NCBI Taxonomy" id="2049879"/>
    <lineage>
        <taxon>Archaea</taxon>
        <taxon>Thermoproteota</taxon>
        <taxon>Thermoprotei</taxon>
        <taxon>Sulfolobales</taxon>
        <taxon>Sulfolobaceae</taxon>
        <taxon>Sulfurisphaera</taxon>
    </lineage>
</organism>
<accession>A0AAT9GQ82</accession>
<proteinExistence type="predicted"/>
<sequence>MSLENSIYSLSVEVKNAIEGKGSRELKRDKVLFILVDGLGYNVIGRLGLKEVRKINSVFPTITVTVLTTILTATPPGVHGILGWRVLDKENGRIVNLLEENANVGFAKPFLTEEDVILAPALRPSMRLFKSITKNVIPYFSPWDAITQTNDIIKNKRPRFVFLYLPFVDAVSHYFGPYSSHTLYTAQQILELTRTLAEKLSGEYSVIITSDHGHIPVEGVVRIDKEILHYVDLPPYGDHRNLMLLSKKDPSEYLTKKYNLTVLNKEKAREIMGGDNIPDYVAIPNDNKLYMYWNDEEEAKHLGSHGGLSKEEMEIPLFIY</sequence>
<dbReference type="Gene3D" id="3.40.720.10">
    <property type="entry name" value="Alkaline Phosphatase, subunit A"/>
    <property type="match status" value="1"/>
</dbReference>
<protein>
    <submittedName>
        <fullName evidence="1">Alkaline phosphatase family protein</fullName>
    </submittedName>
</protein>
<dbReference type="InterPro" id="IPR002591">
    <property type="entry name" value="Phosphodiest/P_Trfase"/>
</dbReference>
<dbReference type="KEGG" id="sjv:SJAV_09440"/>
<dbReference type="RefSeq" id="WP_369611183.1">
    <property type="nucleotide sequence ID" value="NZ_AP031322.1"/>
</dbReference>
<dbReference type="PANTHER" id="PTHR10151:SF120">
    <property type="entry name" value="BIS(5'-ADENOSYL)-TRIPHOSPHATASE"/>
    <property type="match status" value="1"/>
</dbReference>
<reference evidence="1" key="1">
    <citation type="submission" date="2024-03" db="EMBL/GenBank/DDBJ databases">
        <title>Complete genome sequence of Sulfurisphaera javensis strain KD-1.</title>
        <authorList>
            <person name="Sakai H."/>
            <person name="Nur N."/>
            <person name="Suwanto A."/>
            <person name="Kurosawa N."/>
        </authorList>
    </citation>
    <scope>NUCLEOTIDE SEQUENCE</scope>
    <source>
        <strain evidence="1">KD-1</strain>
    </source>
</reference>
<dbReference type="GeneID" id="92353873"/>